<keyword evidence="3" id="KW-1185">Reference proteome</keyword>
<sequence>MNHAVKPIKRREPNGSNGSNAGEGTRVAASQAAAAPDLYTRPLTSAVSDRRLRLTKLSGSVGETARRSMYDLQVRDAGRGALCRRSPSSHFPFITPGSPLYGLRAGRRRAVHAEAESSHPRATIGGNNPTASERTAGRASERTAGQ</sequence>
<comment type="caution">
    <text evidence="2">The sequence shown here is derived from an EMBL/GenBank/DDBJ whole genome shotgun (WGS) entry which is preliminary data.</text>
</comment>
<evidence type="ECO:0000313" key="3">
    <source>
        <dbReference type="Proteomes" id="UP000314294"/>
    </source>
</evidence>
<proteinExistence type="predicted"/>
<evidence type="ECO:0000256" key="1">
    <source>
        <dbReference type="SAM" id="MobiDB-lite"/>
    </source>
</evidence>
<gene>
    <name evidence="2" type="ORF">EYF80_059616</name>
</gene>
<name>A0A4Z2EPH7_9TELE</name>
<feature type="region of interest" description="Disordered" evidence="1">
    <location>
        <begin position="1"/>
        <end position="36"/>
    </location>
</feature>
<protein>
    <submittedName>
        <fullName evidence="2">Uncharacterized protein</fullName>
    </submittedName>
</protein>
<feature type="compositionally biased region" description="Basic and acidic residues" evidence="1">
    <location>
        <begin position="135"/>
        <end position="146"/>
    </location>
</feature>
<dbReference type="Proteomes" id="UP000314294">
    <property type="component" value="Unassembled WGS sequence"/>
</dbReference>
<reference evidence="2 3" key="1">
    <citation type="submission" date="2019-03" db="EMBL/GenBank/DDBJ databases">
        <title>First draft genome of Liparis tanakae, snailfish: a comprehensive survey of snailfish specific genes.</title>
        <authorList>
            <person name="Kim W."/>
            <person name="Song I."/>
            <person name="Jeong J.-H."/>
            <person name="Kim D."/>
            <person name="Kim S."/>
            <person name="Ryu S."/>
            <person name="Song J.Y."/>
            <person name="Lee S.K."/>
        </authorList>
    </citation>
    <scope>NUCLEOTIDE SEQUENCE [LARGE SCALE GENOMIC DNA]</scope>
    <source>
        <tissue evidence="2">Muscle</tissue>
    </source>
</reference>
<dbReference type="AlphaFoldDB" id="A0A4Z2EPH7"/>
<evidence type="ECO:0000313" key="2">
    <source>
        <dbReference type="EMBL" id="TNN30232.1"/>
    </source>
</evidence>
<accession>A0A4Z2EPH7</accession>
<feature type="region of interest" description="Disordered" evidence="1">
    <location>
        <begin position="108"/>
        <end position="146"/>
    </location>
</feature>
<organism evidence="2 3">
    <name type="scientific">Liparis tanakae</name>
    <name type="common">Tanaka's snailfish</name>
    <dbReference type="NCBI Taxonomy" id="230148"/>
    <lineage>
        <taxon>Eukaryota</taxon>
        <taxon>Metazoa</taxon>
        <taxon>Chordata</taxon>
        <taxon>Craniata</taxon>
        <taxon>Vertebrata</taxon>
        <taxon>Euteleostomi</taxon>
        <taxon>Actinopterygii</taxon>
        <taxon>Neopterygii</taxon>
        <taxon>Teleostei</taxon>
        <taxon>Neoteleostei</taxon>
        <taxon>Acanthomorphata</taxon>
        <taxon>Eupercaria</taxon>
        <taxon>Perciformes</taxon>
        <taxon>Cottioidei</taxon>
        <taxon>Cottales</taxon>
        <taxon>Liparidae</taxon>
        <taxon>Liparis</taxon>
    </lineage>
</organism>
<dbReference type="EMBL" id="SRLO01004724">
    <property type="protein sequence ID" value="TNN30232.1"/>
    <property type="molecule type" value="Genomic_DNA"/>
</dbReference>